<comment type="caution">
    <text evidence="2">The sequence shown here is derived from an EMBL/GenBank/DDBJ whole genome shotgun (WGS) entry which is preliminary data.</text>
</comment>
<evidence type="ECO:0000313" key="3">
    <source>
        <dbReference type="Proteomes" id="UP000184267"/>
    </source>
</evidence>
<dbReference type="PANTHER" id="PTHR21367">
    <property type="entry name" value="ARGININE-TRNA-PROTEIN TRANSFERASE 1"/>
    <property type="match status" value="1"/>
</dbReference>
<keyword evidence="2" id="KW-0808">Transferase</keyword>
<protein>
    <submittedName>
        <fullName evidence="2">Arginyl-tRNA--protein transferase 1</fullName>
    </submittedName>
</protein>
<gene>
    <name evidence="2" type="ORF">TRAPUB_13327</name>
</gene>
<dbReference type="GO" id="GO:0004057">
    <property type="term" value="F:arginyl-tRNA--protein transferase activity"/>
    <property type="evidence" value="ECO:0007669"/>
    <property type="project" value="InterPro"/>
</dbReference>
<name>A0A1M2VRV4_TRAPU</name>
<organism evidence="2 3">
    <name type="scientific">Trametes pubescens</name>
    <name type="common">White-rot fungus</name>
    <dbReference type="NCBI Taxonomy" id="154538"/>
    <lineage>
        <taxon>Eukaryota</taxon>
        <taxon>Fungi</taxon>
        <taxon>Dikarya</taxon>
        <taxon>Basidiomycota</taxon>
        <taxon>Agaricomycotina</taxon>
        <taxon>Agaricomycetes</taxon>
        <taxon>Polyporales</taxon>
        <taxon>Polyporaceae</taxon>
        <taxon>Trametes</taxon>
    </lineage>
</organism>
<accession>A0A1M2VRV4</accession>
<proteinExistence type="predicted"/>
<dbReference type="OrthoDB" id="74183at2759"/>
<keyword evidence="3" id="KW-1185">Reference proteome</keyword>
<evidence type="ECO:0000313" key="2">
    <source>
        <dbReference type="EMBL" id="OJT10222.1"/>
    </source>
</evidence>
<dbReference type="Proteomes" id="UP000184267">
    <property type="component" value="Unassembled WGS sequence"/>
</dbReference>
<dbReference type="InterPro" id="IPR007472">
    <property type="entry name" value="N-end_Aminoacyl_Trfase_C"/>
</dbReference>
<dbReference type="PANTHER" id="PTHR21367:SF1">
    <property type="entry name" value="ARGINYL-TRNA--PROTEIN TRANSFERASE 1"/>
    <property type="match status" value="1"/>
</dbReference>
<dbReference type="Pfam" id="PF04377">
    <property type="entry name" value="ATE_C"/>
    <property type="match status" value="1"/>
</dbReference>
<feature type="domain" description="N-end rule aminoacyl transferase C-terminal" evidence="1">
    <location>
        <begin position="15"/>
        <end position="140"/>
    </location>
</feature>
<dbReference type="AlphaFoldDB" id="A0A1M2VRV4"/>
<dbReference type="GO" id="GO:0005737">
    <property type="term" value="C:cytoplasm"/>
    <property type="evidence" value="ECO:0007669"/>
    <property type="project" value="TreeGrafter"/>
</dbReference>
<sequence length="288" mass="33232">MPAQVTFEPPSYTEEKFALYSRYQQEIHHEAWERQPSGFKRFLVHSPLAREAIEYPSGRPDHLPAEYGTYHQLYRLDGKLVAFGVIDVLPRCVLSVYFMWEKEWEKFSLGKLSVLREAALVREMHEAGVMGMKYLYMGEYFAHPLFRERTKSILAILVTGFYVHSCRKMLYKGDYAPSYLVDPEDYSWAPLETCRPLLDKYHYACFSHPERSLDTPATSPDPTPEIPLEVLQNVRHVIQTATERGEVVAPVADWVVWQPQHARGTVLSMIDALGEKVAQEVLFDLSSL</sequence>
<dbReference type="EMBL" id="MNAD01000803">
    <property type="protein sequence ID" value="OJT10222.1"/>
    <property type="molecule type" value="Genomic_DNA"/>
</dbReference>
<reference evidence="2 3" key="1">
    <citation type="submission" date="2016-10" db="EMBL/GenBank/DDBJ databases">
        <title>Genome sequence of the basidiomycete white-rot fungus Trametes pubescens.</title>
        <authorList>
            <person name="Makela M.R."/>
            <person name="Granchi Z."/>
            <person name="Peng M."/>
            <person name="De Vries R.P."/>
            <person name="Grigoriev I."/>
            <person name="Riley R."/>
            <person name="Hilden K."/>
        </authorList>
    </citation>
    <scope>NUCLEOTIDE SEQUENCE [LARGE SCALE GENOMIC DNA]</scope>
    <source>
        <strain evidence="2 3">FBCC735</strain>
    </source>
</reference>
<evidence type="ECO:0000259" key="1">
    <source>
        <dbReference type="Pfam" id="PF04377"/>
    </source>
</evidence>
<dbReference type="InterPro" id="IPR030700">
    <property type="entry name" value="N-end_Aminoacyl_Trfase"/>
</dbReference>